<keyword evidence="2" id="KW-0285">Flavoprotein</keyword>
<evidence type="ECO:0000313" key="7">
    <source>
        <dbReference type="EMBL" id="MEC5341031.1"/>
    </source>
</evidence>
<dbReference type="Proteomes" id="UP001309705">
    <property type="component" value="Unassembled WGS sequence"/>
</dbReference>
<proteinExistence type="predicted"/>
<evidence type="ECO:0000256" key="1">
    <source>
        <dbReference type="ARBA" id="ARBA00001974"/>
    </source>
</evidence>
<dbReference type="EMBL" id="JAYWTM010000001">
    <property type="protein sequence ID" value="MEC5341031.1"/>
    <property type="molecule type" value="Genomic_DNA"/>
</dbReference>
<dbReference type="Pfam" id="PF00890">
    <property type="entry name" value="FAD_binding_2"/>
    <property type="match status" value="1"/>
</dbReference>
<dbReference type="RefSeq" id="WP_327616273.1">
    <property type="nucleotide sequence ID" value="NZ_JAYWTM010000001.1"/>
</dbReference>
<dbReference type="InterPro" id="IPR003953">
    <property type="entry name" value="FAD-dep_OxRdtase_2_FAD-bd"/>
</dbReference>
<dbReference type="PANTHER" id="PTHR43400">
    <property type="entry name" value="FUMARATE REDUCTASE"/>
    <property type="match status" value="1"/>
</dbReference>
<sequence length="511" mass="54846">MTFDKKITRREAITGGIATAGVGALSLLGATGIAQAAQSGNALAASAAGGESEFDTVILGAGCAGMVCAIHAAELGLKPLLIEKMSRPAGNTMYAGGHFLGLKTRFQKEQGVNTEDSEQLFYDDMIKMSQGKGDPVLTRYFVRHCDAALEWLTDVVGIKWAKIETEAYPARGRSHVVDGPSKPGGSQLVIQLFEQVKARGIPVLTNTKALELLTDDKFSVTGVKVVDNDGIKNLKARYGVVLATGGFHASEDLVTAYMGGWAAQMPIRGSRIITGENLNLTRPLYAKMVNIDQFHAGPIYGSANPSILVNYGPLVTKEGKRYIDEVNTYVRVAKETARLIKENLAFIIIDEASKASSAMVKERFARYERNKAPVYQADTIEGLAKAAGINPEALVATIKEYNDAISQKRTGELNPPLTLEHPRLIAKAPFYAFPFQGGMTATFGGPLVNVKTEVLNGEKKTIRGLYAIGNSIGGLFYDDYIVGAQLTAATIYGITCADELNKKRQAAVKTA</sequence>
<dbReference type="Gene3D" id="3.50.50.60">
    <property type="entry name" value="FAD/NAD(P)-binding domain"/>
    <property type="match status" value="1"/>
</dbReference>
<reference evidence="7 8" key="1">
    <citation type="journal article" date="2017" name="Int. J. Syst. Evol. Microbiol.">
        <title>Brenneria populi subsp. brevivirga subsp. nov. isolated from symptomatic bark of Populus x euramericana canker, and description of Brenneria populi subsp. populi subsp. nov.</title>
        <authorList>
            <person name="Zheng M.H."/>
            <person name="Piao C.G."/>
            <person name="Xue H."/>
            <person name="Guo M.W."/>
            <person name="Li Y."/>
        </authorList>
    </citation>
    <scope>NUCLEOTIDE SEQUENCE [LARGE SCALE GENOMIC DNA]</scope>
    <source>
        <strain evidence="7 8">D9-5</strain>
    </source>
</reference>
<gene>
    <name evidence="7" type="ORF">VSX58_00185</name>
</gene>
<evidence type="ECO:0000256" key="3">
    <source>
        <dbReference type="ARBA" id="ARBA00022827"/>
    </source>
</evidence>
<feature type="domain" description="FAD-dependent oxidoreductase 2 FAD-binding" evidence="6">
    <location>
        <begin position="55"/>
        <end position="474"/>
    </location>
</feature>
<evidence type="ECO:0000259" key="6">
    <source>
        <dbReference type="Pfam" id="PF00890"/>
    </source>
</evidence>
<keyword evidence="3" id="KW-0274">FAD</keyword>
<dbReference type="PROSITE" id="PS51318">
    <property type="entry name" value="TAT"/>
    <property type="match status" value="1"/>
</dbReference>
<keyword evidence="5" id="KW-0812">Transmembrane</keyword>
<dbReference type="InterPro" id="IPR036188">
    <property type="entry name" value="FAD/NAD-bd_sf"/>
</dbReference>
<comment type="cofactor">
    <cofactor evidence="1">
        <name>FAD</name>
        <dbReference type="ChEBI" id="CHEBI:57692"/>
    </cofactor>
</comment>
<protein>
    <submittedName>
        <fullName evidence="7">FAD-binding protein</fullName>
    </submittedName>
</protein>
<dbReference type="Gene3D" id="3.90.700.10">
    <property type="entry name" value="Succinate dehydrogenase/fumarate reductase flavoprotein, catalytic domain"/>
    <property type="match status" value="1"/>
</dbReference>
<organism evidence="7 8">
    <name type="scientific">Brenneria populi</name>
    <dbReference type="NCBI Taxonomy" id="1505588"/>
    <lineage>
        <taxon>Bacteria</taxon>
        <taxon>Pseudomonadati</taxon>
        <taxon>Pseudomonadota</taxon>
        <taxon>Gammaproteobacteria</taxon>
        <taxon>Enterobacterales</taxon>
        <taxon>Pectobacteriaceae</taxon>
        <taxon>Brenneria</taxon>
    </lineage>
</organism>
<dbReference type="InterPro" id="IPR006311">
    <property type="entry name" value="TAT_signal"/>
</dbReference>
<evidence type="ECO:0000313" key="8">
    <source>
        <dbReference type="Proteomes" id="UP001309705"/>
    </source>
</evidence>
<evidence type="ECO:0000256" key="4">
    <source>
        <dbReference type="ARBA" id="ARBA00023002"/>
    </source>
</evidence>
<dbReference type="InterPro" id="IPR027477">
    <property type="entry name" value="Succ_DH/fumarate_Rdtase_cat_sf"/>
</dbReference>
<dbReference type="PRINTS" id="PR00411">
    <property type="entry name" value="PNDRDTASEI"/>
</dbReference>
<dbReference type="SUPFAM" id="SSF51905">
    <property type="entry name" value="FAD/NAD(P)-binding domain"/>
    <property type="match status" value="1"/>
</dbReference>
<dbReference type="InterPro" id="IPR050315">
    <property type="entry name" value="FAD-oxidoreductase_2"/>
</dbReference>
<comment type="caution">
    <text evidence="7">The sequence shown here is derived from an EMBL/GenBank/DDBJ whole genome shotgun (WGS) entry which is preliminary data.</text>
</comment>
<keyword evidence="8" id="KW-1185">Reference proteome</keyword>
<name>A0ABU6JL32_9GAMM</name>
<keyword evidence="5" id="KW-0472">Membrane</keyword>
<feature type="transmembrane region" description="Helical" evidence="5">
    <location>
        <begin position="12"/>
        <end position="37"/>
    </location>
</feature>
<dbReference type="SUPFAM" id="SSF56425">
    <property type="entry name" value="Succinate dehydrogenase/fumarate reductase flavoprotein, catalytic domain"/>
    <property type="match status" value="1"/>
</dbReference>
<evidence type="ECO:0000256" key="5">
    <source>
        <dbReference type="SAM" id="Phobius"/>
    </source>
</evidence>
<accession>A0ABU6JL32</accession>
<dbReference type="PANTHER" id="PTHR43400:SF7">
    <property type="entry name" value="FAD-DEPENDENT OXIDOREDUCTASE 2 FAD BINDING DOMAIN-CONTAINING PROTEIN"/>
    <property type="match status" value="1"/>
</dbReference>
<evidence type="ECO:0000256" key="2">
    <source>
        <dbReference type="ARBA" id="ARBA00022630"/>
    </source>
</evidence>
<keyword evidence="4" id="KW-0560">Oxidoreductase</keyword>
<keyword evidence="5" id="KW-1133">Transmembrane helix</keyword>